<accession>A0A1R4KLE2</accession>
<keyword evidence="5 12" id="KW-1133">Transmembrane helix</keyword>
<keyword evidence="8" id="KW-0350">Heme biosynthesis</keyword>
<evidence type="ECO:0000256" key="5">
    <source>
        <dbReference type="ARBA" id="ARBA00022989"/>
    </source>
</evidence>
<dbReference type="InterPro" id="IPR050450">
    <property type="entry name" value="COX15/CtaA_HemeA_synthase"/>
</dbReference>
<keyword evidence="4" id="KW-0479">Metal-binding</keyword>
<dbReference type="Pfam" id="PF02628">
    <property type="entry name" value="COX15-CtaA"/>
    <property type="match status" value="1"/>
</dbReference>
<evidence type="ECO:0000313" key="14">
    <source>
        <dbReference type="Proteomes" id="UP000188342"/>
    </source>
</evidence>
<keyword evidence="3 12" id="KW-0812">Transmembrane</keyword>
<keyword evidence="10" id="KW-1015">Disulfide bond</keyword>
<evidence type="ECO:0000256" key="4">
    <source>
        <dbReference type="ARBA" id="ARBA00022723"/>
    </source>
</evidence>
<gene>
    <name evidence="13" type="ORF">FM114_15670</name>
</gene>
<sequence>MDVVTSSPAAEKGGLFGTRRALRGWTIANLVANCGIIVTGAVVRLTGSGLGCDTWPKCSDESYTAHPALGWHSYVEFGNRTLTFVLLAIAIATVVTAIRSGAPQRERLMAWLIFAGIPFQGVIGGITVLTHLNPWVVALHLLLSVMLIAWCVRLVQWSGDGEPVTVAPLHRTLVTVLFWLLMFGLWLGTVVTGAGPNSGDHGAARNNLEIETVAKAHAWTIWAVVALTIALLGIAIRTGNLRLRSMVLWLLAAELLQGAIGYAQYFNGLPMGLVICHMIGIGLATTAVSWLYYGTRRGLPA</sequence>
<evidence type="ECO:0000256" key="9">
    <source>
        <dbReference type="ARBA" id="ARBA00023136"/>
    </source>
</evidence>
<evidence type="ECO:0000256" key="3">
    <source>
        <dbReference type="ARBA" id="ARBA00022692"/>
    </source>
</evidence>
<keyword evidence="6" id="KW-0560">Oxidoreductase</keyword>
<dbReference type="InterPro" id="IPR003780">
    <property type="entry name" value="COX15/CtaA_fam"/>
</dbReference>
<dbReference type="PANTHER" id="PTHR35457">
    <property type="entry name" value="HEME A SYNTHASE"/>
    <property type="match status" value="1"/>
</dbReference>
<evidence type="ECO:0000256" key="7">
    <source>
        <dbReference type="ARBA" id="ARBA00023004"/>
    </source>
</evidence>
<feature type="transmembrane region" description="Helical" evidence="12">
    <location>
        <begin position="247"/>
        <end position="265"/>
    </location>
</feature>
<evidence type="ECO:0000256" key="8">
    <source>
        <dbReference type="ARBA" id="ARBA00023133"/>
    </source>
</evidence>
<comment type="subcellular location">
    <subcellularLocation>
        <location evidence="1">Membrane</location>
        <topology evidence="1">Multi-pass membrane protein</topology>
    </subcellularLocation>
</comment>
<evidence type="ECO:0000256" key="12">
    <source>
        <dbReference type="SAM" id="Phobius"/>
    </source>
</evidence>
<evidence type="ECO:0000256" key="6">
    <source>
        <dbReference type="ARBA" id="ARBA00023002"/>
    </source>
</evidence>
<keyword evidence="7" id="KW-0408">Iron</keyword>
<organism evidence="13 14">
    <name type="scientific">Luteococcus japonicus LSP_Lj1</name>
    <dbReference type="NCBI Taxonomy" id="1255658"/>
    <lineage>
        <taxon>Bacteria</taxon>
        <taxon>Bacillati</taxon>
        <taxon>Actinomycetota</taxon>
        <taxon>Actinomycetes</taxon>
        <taxon>Propionibacteriales</taxon>
        <taxon>Propionibacteriaceae</taxon>
        <taxon>Luteococcus</taxon>
    </lineage>
</organism>
<feature type="transmembrane region" description="Helical" evidence="12">
    <location>
        <begin position="176"/>
        <end position="196"/>
    </location>
</feature>
<evidence type="ECO:0000256" key="11">
    <source>
        <dbReference type="ARBA" id="ARBA00023444"/>
    </source>
</evidence>
<feature type="transmembrane region" description="Helical" evidence="12">
    <location>
        <begin position="110"/>
        <end position="129"/>
    </location>
</feature>
<protein>
    <submittedName>
        <fullName evidence="13">Cytochrome oxidase assembly protein</fullName>
    </submittedName>
</protein>
<dbReference type="PANTHER" id="PTHR35457:SF1">
    <property type="entry name" value="HEME A SYNTHASE"/>
    <property type="match status" value="1"/>
</dbReference>
<keyword evidence="2" id="KW-1003">Cell membrane</keyword>
<evidence type="ECO:0000256" key="2">
    <source>
        <dbReference type="ARBA" id="ARBA00022475"/>
    </source>
</evidence>
<feature type="transmembrane region" description="Helical" evidence="12">
    <location>
        <begin position="135"/>
        <end position="155"/>
    </location>
</feature>
<dbReference type="OrthoDB" id="5241540at2"/>
<feature type="transmembrane region" description="Helical" evidence="12">
    <location>
        <begin position="216"/>
        <end position="235"/>
    </location>
</feature>
<dbReference type="GO" id="GO:0016020">
    <property type="term" value="C:membrane"/>
    <property type="evidence" value="ECO:0007669"/>
    <property type="project" value="UniProtKB-SubCell"/>
</dbReference>
<dbReference type="AlphaFoldDB" id="A0A1R4KLE2"/>
<evidence type="ECO:0000313" key="13">
    <source>
        <dbReference type="EMBL" id="SJN45170.1"/>
    </source>
</evidence>
<dbReference type="GO" id="GO:0046872">
    <property type="term" value="F:metal ion binding"/>
    <property type="evidence" value="ECO:0007669"/>
    <property type="project" value="UniProtKB-KW"/>
</dbReference>
<dbReference type="Proteomes" id="UP000188342">
    <property type="component" value="Unassembled WGS sequence"/>
</dbReference>
<dbReference type="GO" id="GO:0016491">
    <property type="term" value="F:oxidoreductase activity"/>
    <property type="evidence" value="ECO:0007669"/>
    <property type="project" value="UniProtKB-KW"/>
</dbReference>
<name>A0A1R4KLE2_9ACTN</name>
<feature type="transmembrane region" description="Helical" evidence="12">
    <location>
        <begin position="81"/>
        <end position="98"/>
    </location>
</feature>
<evidence type="ECO:0000256" key="10">
    <source>
        <dbReference type="ARBA" id="ARBA00023157"/>
    </source>
</evidence>
<reference evidence="13 14" key="1">
    <citation type="submission" date="2017-02" db="EMBL/GenBank/DDBJ databases">
        <authorList>
            <person name="Peterson S.W."/>
        </authorList>
    </citation>
    <scope>NUCLEOTIDE SEQUENCE [LARGE SCALE GENOMIC DNA]</scope>
    <source>
        <strain evidence="13 14">LSP_Lj1</strain>
    </source>
</reference>
<feature type="transmembrane region" description="Helical" evidence="12">
    <location>
        <begin position="271"/>
        <end position="293"/>
    </location>
</feature>
<keyword evidence="9 12" id="KW-0472">Membrane</keyword>
<proteinExistence type="predicted"/>
<dbReference type="EMBL" id="FUKQ01000063">
    <property type="protein sequence ID" value="SJN45170.1"/>
    <property type="molecule type" value="Genomic_DNA"/>
</dbReference>
<dbReference type="STRING" id="1255658.FM114_15670"/>
<dbReference type="RefSeq" id="WP_094766075.1">
    <property type="nucleotide sequence ID" value="NZ_FUKQ01000063.1"/>
</dbReference>
<comment type="pathway">
    <text evidence="11">Porphyrin-containing compound metabolism.</text>
</comment>
<dbReference type="GO" id="GO:0006784">
    <property type="term" value="P:heme A biosynthetic process"/>
    <property type="evidence" value="ECO:0007669"/>
    <property type="project" value="InterPro"/>
</dbReference>
<keyword evidence="14" id="KW-1185">Reference proteome</keyword>
<evidence type="ECO:0000256" key="1">
    <source>
        <dbReference type="ARBA" id="ARBA00004141"/>
    </source>
</evidence>